<keyword evidence="3" id="KW-1185">Reference proteome</keyword>
<evidence type="ECO:0000256" key="1">
    <source>
        <dbReference type="SAM" id="Phobius"/>
    </source>
</evidence>
<dbReference type="Proteomes" id="UP000318102">
    <property type="component" value="Unassembled WGS sequence"/>
</dbReference>
<name>A0A559J1W3_9BACL</name>
<reference evidence="2 3" key="1">
    <citation type="submission" date="2019-07" db="EMBL/GenBank/DDBJ databases">
        <authorList>
            <person name="Kim J."/>
        </authorList>
    </citation>
    <scope>NUCLEOTIDE SEQUENCE [LARGE SCALE GENOMIC DNA]</scope>
    <source>
        <strain evidence="2 3">N4</strain>
    </source>
</reference>
<dbReference type="EMBL" id="VNJK01000001">
    <property type="protein sequence ID" value="TVX93878.1"/>
    <property type="molecule type" value="Genomic_DNA"/>
</dbReference>
<organism evidence="2 3">
    <name type="scientific">Paenibacillus agilis</name>
    <dbReference type="NCBI Taxonomy" id="3020863"/>
    <lineage>
        <taxon>Bacteria</taxon>
        <taxon>Bacillati</taxon>
        <taxon>Bacillota</taxon>
        <taxon>Bacilli</taxon>
        <taxon>Bacillales</taxon>
        <taxon>Paenibacillaceae</taxon>
        <taxon>Paenibacillus</taxon>
    </lineage>
</organism>
<dbReference type="RefSeq" id="WP_144990791.1">
    <property type="nucleotide sequence ID" value="NZ_VNJK01000001.1"/>
</dbReference>
<accession>A0A559J1W3</accession>
<sequence>MVVFEWIILIFEFLMMMLSWQFWVVLGILGLIVGSIFLTPIGGIAILVVCLVIAFIVYLLEGFINEQMAKLEAKRSERRRQKRIAKQQRKERRARWRKQLWIKIKQKISTRS</sequence>
<protein>
    <submittedName>
        <fullName evidence="2">Uncharacterized protein</fullName>
    </submittedName>
</protein>
<comment type="caution">
    <text evidence="2">The sequence shown here is derived from an EMBL/GenBank/DDBJ whole genome shotgun (WGS) entry which is preliminary data.</text>
</comment>
<gene>
    <name evidence="2" type="ORF">FPZ44_12930</name>
</gene>
<keyword evidence="1" id="KW-0812">Transmembrane</keyword>
<keyword evidence="1" id="KW-0472">Membrane</keyword>
<keyword evidence="1" id="KW-1133">Transmembrane helix</keyword>
<evidence type="ECO:0000313" key="3">
    <source>
        <dbReference type="Proteomes" id="UP000318102"/>
    </source>
</evidence>
<dbReference type="AlphaFoldDB" id="A0A559J1W3"/>
<feature type="transmembrane region" description="Helical" evidence="1">
    <location>
        <begin position="38"/>
        <end position="60"/>
    </location>
</feature>
<proteinExistence type="predicted"/>
<feature type="transmembrane region" description="Helical" evidence="1">
    <location>
        <begin position="7"/>
        <end position="32"/>
    </location>
</feature>
<evidence type="ECO:0000313" key="2">
    <source>
        <dbReference type="EMBL" id="TVX93878.1"/>
    </source>
</evidence>